<dbReference type="EnsemblMetazoa" id="CapteT228247">
    <property type="protein sequence ID" value="CapteP228247"/>
    <property type="gene ID" value="CapteG228247"/>
</dbReference>
<dbReference type="Gene3D" id="2.60.40.10">
    <property type="entry name" value="Immunoglobulins"/>
    <property type="match status" value="4"/>
</dbReference>
<dbReference type="AlphaFoldDB" id="R7TKR0"/>
<gene>
    <name evidence="6" type="ORF">CAPTEDRAFT_228247</name>
</gene>
<feature type="transmembrane region" description="Helical" evidence="4">
    <location>
        <begin position="508"/>
        <end position="527"/>
    </location>
</feature>
<evidence type="ECO:0000256" key="2">
    <source>
        <dbReference type="ARBA" id="ARBA00023157"/>
    </source>
</evidence>
<dbReference type="EMBL" id="AMQN01002870">
    <property type="status" value="NOT_ANNOTATED_CDS"/>
    <property type="molecule type" value="Genomic_DNA"/>
</dbReference>
<dbReference type="PROSITE" id="PS50835">
    <property type="entry name" value="IG_LIKE"/>
    <property type="match status" value="4"/>
</dbReference>
<dbReference type="HOGENOM" id="CLU_467139_0_0_1"/>
<evidence type="ECO:0000313" key="8">
    <source>
        <dbReference type="Proteomes" id="UP000014760"/>
    </source>
</evidence>
<organism evidence="6">
    <name type="scientific">Capitella teleta</name>
    <name type="common">Polychaete worm</name>
    <dbReference type="NCBI Taxonomy" id="283909"/>
    <lineage>
        <taxon>Eukaryota</taxon>
        <taxon>Metazoa</taxon>
        <taxon>Spiralia</taxon>
        <taxon>Lophotrochozoa</taxon>
        <taxon>Annelida</taxon>
        <taxon>Polychaeta</taxon>
        <taxon>Sedentaria</taxon>
        <taxon>Scolecida</taxon>
        <taxon>Capitellidae</taxon>
        <taxon>Capitella</taxon>
    </lineage>
</organism>
<keyword evidence="4" id="KW-0812">Transmembrane</keyword>
<dbReference type="PANTHER" id="PTHR44170">
    <property type="entry name" value="PROTEIN SIDEKICK"/>
    <property type="match status" value="1"/>
</dbReference>
<dbReference type="CDD" id="cd00096">
    <property type="entry name" value="Ig"/>
    <property type="match status" value="1"/>
</dbReference>
<accession>R7TKR0</accession>
<dbReference type="STRING" id="283909.R7TKR0"/>
<dbReference type="SUPFAM" id="SSF48726">
    <property type="entry name" value="Immunoglobulin"/>
    <property type="match status" value="4"/>
</dbReference>
<proteinExistence type="predicted"/>
<keyword evidence="4" id="KW-0472">Membrane</keyword>
<dbReference type="EMBL" id="KB310235">
    <property type="protein sequence ID" value="ELT92136.1"/>
    <property type="molecule type" value="Genomic_DNA"/>
</dbReference>
<keyword evidence="8" id="KW-1185">Reference proteome</keyword>
<keyword evidence="1" id="KW-0677">Repeat</keyword>
<reference evidence="8" key="1">
    <citation type="submission" date="2012-12" db="EMBL/GenBank/DDBJ databases">
        <authorList>
            <person name="Hellsten U."/>
            <person name="Grimwood J."/>
            <person name="Chapman J.A."/>
            <person name="Shapiro H."/>
            <person name="Aerts A."/>
            <person name="Otillar R.P."/>
            <person name="Terry A.Y."/>
            <person name="Boore J.L."/>
            <person name="Simakov O."/>
            <person name="Marletaz F."/>
            <person name="Cho S.-J."/>
            <person name="Edsinger-Gonzales E."/>
            <person name="Havlak P."/>
            <person name="Kuo D.-H."/>
            <person name="Larsson T."/>
            <person name="Lv J."/>
            <person name="Arendt D."/>
            <person name="Savage R."/>
            <person name="Osoegawa K."/>
            <person name="de Jong P."/>
            <person name="Lindberg D.R."/>
            <person name="Seaver E.C."/>
            <person name="Weisblat D.A."/>
            <person name="Putnam N.H."/>
            <person name="Grigoriev I.V."/>
            <person name="Rokhsar D.S."/>
        </authorList>
    </citation>
    <scope>NUCLEOTIDE SEQUENCE</scope>
    <source>
        <strain evidence="8">I ESC-2004</strain>
    </source>
</reference>
<feature type="domain" description="Ig-like" evidence="5">
    <location>
        <begin position="256"/>
        <end position="342"/>
    </location>
</feature>
<dbReference type="GO" id="GO:0016020">
    <property type="term" value="C:membrane"/>
    <property type="evidence" value="ECO:0007669"/>
    <property type="project" value="UniProtKB-SubCell"/>
</dbReference>
<feature type="domain" description="Ig-like" evidence="5">
    <location>
        <begin position="43"/>
        <end position="136"/>
    </location>
</feature>
<dbReference type="PANTHER" id="PTHR44170:SF6">
    <property type="entry name" value="CONTACTIN"/>
    <property type="match status" value="1"/>
</dbReference>
<feature type="domain" description="Ig-like" evidence="5">
    <location>
        <begin position="345"/>
        <end position="423"/>
    </location>
</feature>
<dbReference type="OrthoDB" id="6140148at2759"/>
<dbReference type="InterPro" id="IPR007110">
    <property type="entry name" value="Ig-like_dom"/>
</dbReference>
<keyword evidence="2" id="KW-1015">Disulfide bond</keyword>
<evidence type="ECO:0000313" key="6">
    <source>
        <dbReference type="EMBL" id="ELT92136.1"/>
    </source>
</evidence>
<name>R7TKR0_CAPTE</name>
<dbReference type="SMART" id="SM00409">
    <property type="entry name" value="IG"/>
    <property type="match status" value="4"/>
</dbReference>
<dbReference type="Proteomes" id="UP000014760">
    <property type="component" value="Unassembled WGS sequence"/>
</dbReference>
<feature type="region of interest" description="Disordered" evidence="3">
    <location>
        <begin position="549"/>
        <end position="584"/>
    </location>
</feature>
<dbReference type="InterPro" id="IPR003598">
    <property type="entry name" value="Ig_sub2"/>
</dbReference>
<dbReference type="InterPro" id="IPR013783">
    <property type="entry name" value="Ig-like_fold"/>
</dbReference>
<evidence type="ECO:0000256" key="3">
    <source>
        <dbReference type="SAM" id="MobiDB-lite"/>
    </source>
</evidence>
<dbReference type="GO" id="GO:0098609">
    <property type="term" value="P:cell-cell adhesion"/>
    <property type="evidence" value="ECO:0007669"/>
    <property type="project" value="TreeGrafter"/>
</dbReference>
<evidence type="ECO:0000259" key="5">
    <source>
        <dbReference type="PROSITE" id="PS50835"/>
    </source>
</evidence>
<evidence type="ECO:0000256" key="4">
    <source>
        <dbReference type="SAM" id="Phobius"/>
    </source>
</evidence>
<dbReference type="Pfam" id="PF13927">
    <property type="entry name" value="Ig_3"/>
    <property type="match status" value="2"/>
</dbReference>
<sequence>MASPSIRLRWRIHDCNNAQKEAAGLGCLRLSASWCWSREGSPPILVEGPPANEYYPPGKTVKLPCRGEDASQIPNEVEWYHNGRLLDLNENGQYALSASDLSTLVIRTKAGSADGKYRCVLRNAYGSVMSRETQLTVAEFRTVGGVSDRWMVANVSVVEGGPASLPCRHIHSVPNASVTWFTVGCPKYCHDDERVILDDRVTVDQQGTLVFTHIEKDDAQRLYRCIAYNPVLRTSKGGSYARLFVLPNPFSPWRVPSLLLSSQSPPEALLYGHVTLRCVFAGVPTAHVTWKLPDSGRKHETKDFGRELHLADLQLDDAGDYYCTGHNAMGEGAPVTIRLNITSAPHTNTSLSEFIETPAGEEVEVKCDAEGTPPLHYEWFVDGRPLDHEDADLLVLQNITKRTSITCIINNKFGFVVKSTHITLKPEQSSTLPPHHSTTQQHTTAVAMETTTDEVTTGTSSSSSPETQATSAAVLARDGDISLNPGDPDGLHSERSIVHEALTLTAQVMAPLVFLMASASVLLCVCVKARRKKASYRVDYRERHFGLHPECDSDDSGYDEKEEKSVQRRLKRERSKPVEAECHL</sequence>
<evidence type="ECO:0000256" key="1">
    <source>
        <dbReference type="ARBA" id="ARBA00022737"/>
    </source>
</evidence>
<reference evidence="7" key="3">
    <citation type="submission" date="2015-06" db="UniProtKB">
        <authorList>
            <consortium name="EnsemblMetazoa"/>
        </authorList>
    </citation>
    <scope>IDENTIFICATION</scope>
</reference>
<feature type="region of interest" description="Disordered" evidence="3">
    <location>
        <begin position="451"/>
        <end position="472"/>
    </location>
</feature>
<dbReference type="OMA" id="IAHTEIV"/>
<dbReference type="InterPro" id="IPR003599">
    <property type="entry name" value="Ig_sub"/>
</dbReference>
<dbReference type="InterPro" id="IPR036179">
    <property type="entry name" value="Ig-like_dom_sf"/>
</dbReference>
<feature type="domain" description="Ig-like" evidence="5">
    <location>
        <begin position="138"/>
        <end position="244"/>
    </location>
</feature>
<keyword evidence="4" id="KW-1133">Transmembrane helix</keyword>
<reference evidence="6 8" key="2">
    <citation type="journal article" date="2013" name="Nature">
        <title>Insights into bilaterian evolution from three spiralian genomes.</title>
        <authorList>
            <person name="Simakov O."/>
            <person name="Marletaz F."/>
            <person name="Cho S.J."/>
            <person name="Edsinger-Gonzales E."/>
            <person name="Havlak P."/>
            <person name="Hellsten U."/>
            <person name="Kuo D.H."/>
            <person name="Larsson T."/>
            <person name="Lv J."/>
            <person name="Arendt D."/>
            <person name="Savage R."/>
            <person name="Osoegawa K."/>
            <person name="de Jong P."/>
            <person name="Grimwood J."/>
            <person name="Chapman J.A."/>
            <person name="Shapiro H."/>
            <person name="Aerts A."/>
            <person name="Otillar R.P."/>
            <person name="Terry A.Y."/>
            <person name="Boore J.L."/>
            <person name="Grigoriev I.V."/>
            <person name="Lindberg D.R."/>
            <person name="Seaver E.C."/>
            <person name="Weisblat D.A."/>
            <person name="Putnam N.H."/>
            <person name="Rokhsar D.S."/>
        </authorList>
    </citation>
    <scope>NUCLEOTIDE SEQUENCE</scope>
    <source>
        <strain evidence="6 8">I ESC-2004</strain>
    </source>
</reference>
<protein>
    <recommendedName>
        <fullName evidence="5">Ig-like domain-containing protein</fullName>
    </recommendedName>
</protein>
<dbReference type="SMART" id="SM00408">
    <property type="entry name" value="IGc2"/>
    <property type="match status" value="4"/>
</dbReference>
<feature type="compositionally biased region" description="Basic and acidic residues" evidence="3">
    <location>
        <begin position="575"/>
        <end position="584"/>
    </location>
</feature>
<evidence type="ECO:0000313" key="7">
    <source>
        <dbReference type="EnsemblMetazoa" id="CapteP228247"/>
    </source>
</evidence>